<protein>
    <recommendedName>
        <fullName evidence="4">Zinc ribbon protein</fullName>
    </recommendedName>
</protein>
<dbReference type="EMBL" id="SMGK01000004">
    <property type="protein sequence ID" value="TCK71881.1"/>
    <property type="molecule type" value="Genomic_DNA"/>
</dbReference>
<keyword evidence="3" id="KW-1185">Reference proteome</keyword>
<dbReference type="OrthoDB" id="117836at2"/>
<dbReference type="Proteomes" id="UP000295210">
    <property type="component" value="Unassembled WGS sequence"/>
</dbReference>
<keyword evidence="1" id="KW-0812">Transmembrane</keyword>
<proteinExistence type="predicted"/>
<sequence>METICHRCGATLHSPDIYCPVCGSPQLRVLADDEAANPANGGAGEGHPAFDSRLISWRTAVKVALLVALPVGALSSLLNFGVLWVIAGGIAAVALYRRKTLRLVNQRAGWRIGGLAGILAAFIATVFDGLTMLFERYVQHNGGVIDQRLQTLVQQATDHMVQSNPEAAAQIPWFIHFWLSPDGHAAVVLMMAIFSAVSMALFSAVGGAVGARFFAAKTSAAHNS</sequence>
<reference evidence="2 3" key="1">
    <citation type="submission" date="2019-03" db="EMBL/GenBank/DDBJ databases">
        <title>Genomic Encyclopedia of Type Strains, Phase IV (KMG-IV): sequencing the most valuable type-strain genomes for metagenomic binning, comparative biology and taxonomic classification.</title>
        <authorList>
            <person name="Goeker M."/>
        </authorList>
    </citation>
    <scope>NUCLEOTIDE SEQUENCE [LARGE SCALE GENOMIC DNA]</scope>
    <source>
        <strain evidence="2 3">DSM 103428</strain>
    </source>
</reference>
<name>A0A4V2PUU8_9BACT</name>
<evidence type="ECO:0000313" key="3">
    <source>
        <dbReference type="Proteomes" id="UP000295210"/>
    </source>
</evidence>
<organism evidence="2 3">
    <name type="scientific">Acidipila rosea</name>
    <dbReference type="NCBI Taxonomy" id="768535"/>
    <lineage>
        <taxon>Bacteria</taxon>
        <taxon>Pseudomonadati</taxon>
        <taxon>Acidobacteriota</taxon>
        <taxon>Terriglobia</taxon>
        <taxon>Terriglobales</taxon>
        <taxon>Acidobacteriaceae</taxon>
        <taxon>Acidipila</taxon>
    </lineage>
</organism>
<feature type="transmembrane region" description="Helical" evidence="1">
    <location>
        <begin position="63"/>
        <end position="96"/>
    </location>
</feature>
<feature type="transmembrane region" description="Helical" evidence="1">
    <location>
        <begin position="186"/>
        <end position="215"/>
    </location>
</feature>
<evidence type="ECO:0008006" key="4">
    <source>
        <dbReference type="Google" id="ProtNLM"/>
    </source>
</evidence>
<accession>A0A4V2PUU8</accession>
<evidence type="ECO:0000256" key="1">
    <source>
        <dbReference type="SAM" id="Phobius"/>
    </source>
</evidence>
<dbReference type="AlphaFoldDB" id="A0A4V2PUU8"/>
<gene>
    <name evidence="2" type="ORF">C7378_2503</name>
</gene>
<evidence type="ECO:0000313" key="2">
    <source>
        <dbReference type="EMBL" id="TCK71881.1"/>
    </source>
</evidence>
<dbReference type="RefSeq" id="WP_131997080.1">
    <property type="nucleotide sequence ID" value="NZ_SMGK01000004.1"/>
</dbReference>
<keyword evidence="1" id="KW-0472">Membrane</keyword>
<feature type="transmembrane region" description="Helical" evidence="1">
    <location>
        <begin position="108"/>
        <end position="127"/>
    </location>
</feature>
<keyword evidence="1" id="KW-1133">Transmembrane helix</keyword>
<comment type="caution">
    <text evidence="2">The sequence shown here is derived from an EMBL/GenBank/DDBJ whole genome shotgun (WGS) entry which is preliminary data.</text>
</comment>